<evidence type="ECO:0000256" key="1">
    <source>
        <dbReference type="ARBA" id="ARBA00008467"/>
    </source>
</evidence>
<reference evidence="6 7" key="1">
    <citation type="submission" date="2019-09" db="EMBL/GenBank/DDBJ databases">
        <title>Taxonomy of Antarctic Massilia spp.: description of Massilia rubra sp. nov., Massilia aquatica sp. nov., Massilia mucilaginosa sp. nov., Massilia frigida sp. nov. isolated from streams, lakes and regoliths.</title>
        <authorList>
            <person name="Holochova P."/>
            <person name="Sedlacek I."/>
            <person name="Kralova S."/>
            <person name="Maslanova I."/>
            <person name="Busse H.-J."/>
            <person name="Stankova E."/>
            <person name="Vrbovska V."/>
            <person name="Kovarovic V."/>
            <person name="Bartak M."/>
            <person name="Svec P."/>
            <person name="Pantucek R."/>
        </authorList>
    </citation>
    <scope>NUCLEOTIDE SEQUENCE [LARGE SCALE GENOMIC DNA]</scope>
    <source>
        <strain evidence="6 7">CCM 8693</strain>
    </source>
</reference>
<dbReference type="InterPro" id="IPR014030">
    <property type="entry name" value="Ketoacyl_synth_N"/>
</dbReference>
<evidence type="ECO:0000256" key="4">
    <source>
        <dbReference type="SAM" id="MobiDB-lite"/>
    </source>
</evidence>
<name>A0ABX0LWP5_9BURK</name>
<feature type="region of interest" description="Disordered" evidence="4">
    <location>
        <begin position="1"/>
        <end position="40"/>
    </location>
</feature>
<dbReference type="Gene3D" id="3.40.47.10">
    <property type="match status" value="2"/>
</dbReference>
<organism evidence="6 7">
    <name type="scientific">Massilia aquatica</name>
    <dbReference type="NCBI Taxonomy" id="2609000"/>
    <lineage>
        <taxon>Bacteria</taxon>
        <taxon>Pseudomonadati</taxon>
        <taxon>Pseudomonadota</taxon>
        <taxon>Betaproteobacteria</taxon>
        <taxon>Burkholderiales</taxon>
        <taxon>Oxalobacteraceae</taxon>
        <taxon>Telluria group</taxon>
        <taxon>Massilia</taxon>
    </lineage>
</organism>
<comment type="caution">
    <text evidence="6">The sequence shown here is derived from an EMBL/GenBank/DDBJ whole genome shotgun (WGS) entry which is preliminary data.</text>
</comment>
<dbReference type="EMBL" id="VVIW01000002">
    <property type="protein sequence ID" value="NHZ39236.1"/>
    <property type="molecule type" value="Genomic_DNA"/>
</dbReference>
<dbReference type="PANTHER" id="PTHR11712:SF347">
    <property type="entry name" value="BETA KETOACYL-ACYL CARRIER PROTEIN SYNTHASE"/>
    <property type="match status" value="1"/>
</dbReference>
<feature type="compositionally biased region" description="Basic residues" evidence="4">
    <location>
        <begin position="1"/>
        <end position="29"/>
    </location>
</feature>
<dbReference type="Proteomes" id="UP000819052">
    <property type="component" value="Unassembled WGS sequence"/>
</dbReference>
<evidence type="ECO:0000259" key="5">
    <source>
        <dbReference type="PROSITE" id="PS52004"/>
    </source>
</evidence>
<dbReference type="InterPro" id="IPR014031">
    <property type="entry name" value="Ketoacyl_synth_C"/>
</dbReference>
<feature type="domain" description="Ketosynthase family 3 (KS3)" evidence="5">
    <location>
        <begin position="63"/>
        <end position="458"/>
    </location>
</feature>
<accession>A0ABX0LWP5</accession>
<dbReference type="InterPro" id="IPR020841">
    <property type="entry name" value="PKS_Beta-ketoAc_synthase_dom"/>
</dbReference>
<dbReference type="PROSITE" id="PS00606">
    <property type="entry name" value="KS3_1"/>
    <property type="match status" value="1"/>
</dbReference>
<protein>
    <submittedName>
        <fullName evidence="6">Beta-ketoacyl-[acyl-carrier-protein] synthase family protein</fullName>
    </submittedName>
</protein>
<dbReference type="InterPro" id="IPR018201">
    <property type="entry name" value="Ketoacyl_synth_AS"/>
</dbReference>
<dbReference type="CDD" id="cd00834">
    <property type="entry name" value="KAS_I_II"/>
    <property type="match status" value="1"/>
</dbReference>
<dbReference type="SUPFAM" id="SSF53901">
    <property type="entry name" value="Thiolase-like"/>
    <property type="match status" value="2"/>
</dbReference>
<evidence type="ECO:0000313" key="6">
    <source>
        <dbReference type="EMBL" id="NHZ39236.1"/>
    </source>
</evidence>
<dbReference type="Pfam" id="PF02801">
    <property type="entry name" value="Ketoacyl-synt_C"/>
    <property type="match status" value="1"/>
</dbReference>
<dbReference type="InterPro" id="IPR000794">
    <property type="entry name" value="Beta-ketoacyl_synthase"/>
</dbReference>
<dbReference type="PROSITE" id="PS52004">
    <property type="entry name" value="KS3_2"/>
    <property type="match status" value="1"/>
</dbReference>
<dbReference type="Pfam" id="PF00109">
    <property type="entry name" value="ketoacyl-synt"/>
    <property type="match status" value="1"/>
</dbReference>
<dbReference type="PANTHER" id="PTHR11712">
    <property type="entry name" value="POLYKETIDE SYNTHASE-RELATED"/>
    <property type="match status" value="1"/>
</dbReference>
<evidence type="ECO:0000313" key="7">
    <source>
        <dbReference type="Proteomes" id="UP000819052"/>
    </source>
</evidence>
<dbReference type="InterPro" id="IPR016039">
    <property type="entry name" value="Thiolase-like"/>
</dbReference>
<dbReference type="SMART" id="SM00825">
    <property type="entry name" value="PKS_KS"/>
    <property type="match status" value="1"/>
</dbReference>
<keyword evidence="7" id="KW-1185">Reference proteome</keyword>
<comment type="similarity">
    <text evidence="1 3">Belongs to the thiolase-like superfamily. Beta-ketoacyl-ACP synthases family.</text>
</comment>
<evidence type="ECO:0000256" key="3">
    <source>
        <dbReference type="RuleBase" id="RU003694"/>
    </source>
</evidence>
<gene>
    <name evidence="6" type="ORF">F1609_03500</name>
</gene>
<sequence length="460" mass="46530">MPRHRGARRWRPGTRHGARGRQTGRRGRTGFRLCPRDQSQVAGAAPRGAQYLAHRLGRGAMTQPRVFVRGVGAITALGANWPASLAALAAGRSAIGSVRGFDVTGFPSTAGAEIDGFTHTGDRRLALSRVAAREAWQGAGIDVAPERLGIFLGAESGRAPFSTLHGLTRGAGGGARFDHARFGVEAAALVAEFDASIISPAAVTSALALEYGAHGPAVTISLACASGASAIAEAARAIRLGVCDVALCGGVGADVDPMMLAGFGRVGALSARGVSCPFDVRRDGFVVGEGAAMVVLSLERGSATVELAGEGRSLDAHHLTAPDPQGDGAIRAMRTALAAAGLDAVDYIQAHGTSTPLNDAVESMALRRVLGASLDAAHVSSVKGALGHWIAGAGALGFLCAHAALVQGIVLPTANLVQPDPACALPHVIGEAVRANVNAALVNAFAFGGANCSLVAGRCA</sequence>
<keyword evidence="2 3" id="KW-0808">Transferase</keyword>
<evidence type="ECO:0000256" key="2">
    <source>
        <dbReference type="ARBA" id="ARBA00022679"/>
    </source>
</evidence>
<proteinExistence type="inferred from homology"/>